<organism evidence="1 2">
    <name type="scientific">Aspergillus kawachii</name>
    <name type="common">White koji mold</name>
    <name type="synonym">Aspergillus awamori var. kawachi</name>
    <dbReference type="NCBI Taxonomy" id="1069201"/>
    <lineage>
        <taxon>Eukaryota</taxon>
        <taxon>Fungi</taxon>
        <taxon>Dikarya</taxon>
        <taxon>Ascomycota</taxon>
        <taxon>Pezizomycotina</taxon>
        <taxon>Eurotiomycetes</taxon>
        <taxon>Eurotiomycetidae</taxon>
        <taxon>Eurotiales</taxon>
        <taxon>Aspergillaceae</taxon>
        <taxon>Aspergillus</taxon>
        <taxon>Aspergillus subgen. Circumdati</taxon>
    </lineage>
</organism>
<protein>
    <submittedName>
        <fullName evidence="1">Pyruvate dehydrogenase</fullName>
    </submittedName>
</protein>
<sequence>MLANNAEISITSIHYETGMDSGSFMTPAQRAICDRKPPERSPHYKPIIPVRPALVDHAAICIGSDFLLSYKLDTPDASIKLRAGQWMALYRNEWQHVRRVDCTCHKMFRLLAL</sequence>
<dbReference type="Proteomes" id="UP000075230">
    <property type="component" value="Unassembled WGS sequence"/>
</dbReference>
<comment type="caution">
    <text evidence="1">The sequence shown here is derived from an EMBL/GenBank/DDBJ whole genome shotgun (WGS) entry which is preliminary data.</text>
</comment>
<evidence type="ECO:0000313" key="2">
    <source>
        <dbReference type="Proteomes" id="UP000075230"/>
    </source>
</evidence>
<accession>A0A146F9K7</accession>
<name>A0A146F9K7_ASPKA</name>
<dbReference type="AlphaFoldDB" id="A0A146F9K7"/>
<gene>
    <name evidence="1" type="ORF">RIB2604_01600500</name>
</gene>
<dbReference type="EMBL" id="BCWF01000016">
    <property type="protein sequence ID" value="GAT22635.1"/>
    <property type="molecule type" value="Genomic_DNA"/>
</dbReference>
<keyword evidence="1" id="KW-0670">Pyruvate</keyword>
<evidence type="ECO:0000313" key="1">
    <source>
        <dbReference type="EMBL" id="GAT22635.1"/>
    </source>
</evidence>
<proteinExistence type="predicted"/>
<reference evidence="1 2" key="1">
    <citation type="journal article" date="2016" name="DNA Res.">
        <title>Genome sequence of Aspergillus luchuensis NBRC 4314.</title>
        <authorList>
            <person name="Yamada O."/>
            <person name="Machida M."/>
            <person name="Hosoyama A."/>
            <person name="Goto M."/>
            <person name="Takahashi T."/>
            <person name="Futagami T."/>
            <person name="Yamagata Y."/>
            <person name="Takeuchi M."/>
            <person name="Kobayashi T."/>
            <person name="Koike H."/>
            <person name="Abe K."/>
            <person name="Asai K."/>
            <person name="Arita M."/>
            <person name="Fujita N."/>
            <person name="Fukuda K."/>
            <person name="Higa K."/>
            <person name="Horikawa H."/>
            <person name="Ishikawa T."/>
            <person name="Jinno K."/>
            <person name="Kato Y."/>
            <person name="Kirimura K."/>
            <person name="Mizutani O."/>
            <person name="Nakasone K."/>
            <person name="Sano M."/>
            <person name="Shiraishi Y."/>
            <person name="Tsukahara M."/>
            <person name="Gomi K."/>
        </authorList>
    </citation>
    <scope>NUCLEOTIDE SEQUENCE [LARGE SCALE GENOMIC DNA]</scope>
    <source>
        <strain evidence="1 2">RIB 2604</strain>
    </source>
</reference>
<reference evidence="2" key="2">
    <citation type="submission" date="2016-02" db="EMBL/GenBank/DDBJ databases">
        <title>Genome sequencing of Aspergillus luchuensis NBRC 4314.</title>
        <authorList>
            <person name="Yamada O."/>
        </authorList>
    </citation>
    <scope>NUCLEOTIDE SEQUENCE [LARGE SCALE GENOMIC DNA]</scope>
    <source>
        <strain evidence="2">RIB 2604</strain>
    </source>
</reference>